<dbReference type="OrthoDB" id="8581632at2"/>
<dbReference type="GO" id="GO:0022857">
    <property type="term" value="F:transmembrane transporter activity"/>
    <property type="evidence" value="ECO:0007669"/>
    <property type="project" value="InterPro"/>
</dbReference>
<name>A0A402CTS1_9BACT</name>
<dbReference type="Pfam" id="PF07690">
    <property type="entry name" value="MFS_1"/>
    <property type="match status" value="1"/>
</dbReference>
<dbReference type="RefSeq" id="WP_119320754.1">
    <property type="nucleotide sequence ID" value="NZ_AP025739.1"/>
</dbReference>
<dbReference type="PROSITE" id="PS50850">
    <property type="entry name" value="MFS"/>
    <property type="match status" value="1"/>
</dbReference>
<dbReference type="SUPFAM" id="SSF103473">
    <property type="entry name" value="MFS general substrate transporter"/>
    <property type="match status" value="1"/>
</dbReference>
<dbReference type="PANTHER" id="PTHR42718:SF9">
    <property type="entry name" value="MAJOR FACILITATOR SUPERFAMILY MULTIDRUG TRANSPORTER MFSC"/>
    <property type="match status" value="1"/>
</dbReference>
<reference evidence="6 7" key="1">
    <citation type="journal article" date="2019" name="Int. J. Syst. Evol. Microbiol.">
        <title>Capsulimonas corticalis gen. nov., sp. nov., an aerobic capsulated bacterium, of a novel bacterial order, Capsulimonadales ord. nov., of the class Armatimonadia of the phylum Armatimonadetes.</title>
        <authorList>
            <person name="Li J."/>
            <person name="Kudo C."/>
            <person name="Tonouchi A."/>
        </authorList>
    </citation>
    <scope>NUCLEOTIDE SEQUENCE [LARGE SCALE GENOMIC DNA]</scope>
    <source>
        <strain evidence="6 7">AX-7</strain>
    </source>
</reference>
<dbReference type="InterPro" id="IPR020846">
    <property type="entry name" value="MFS_dom"/>
</dbReference>
<evidence type="ECO:0000256" key="5">
    <source>
        <dbReference type="ARBA" id="ARBA00023136"/>
    </source>
</evidence>
<comment type="subcellular location">
    <subcellularLocation>
        <location evidence="1">Cell membrane</location>
        <topology evidence="1">Multi-pass membrane protein</topology>
    </subcellularLocation>
</comment>
<organism evidence="6 7">
    <name type="scientific">Capsulimonas corticalis</name>
    <dbReference type="NCBI Taxonomy" id="2219043"/>
    <lineage>
        <taxon>Bacteria</taxon>
        <taxon>Bacillati</taxon>
        <taxon>Armatimonadota</taxon>
        <taxon>Armatimonadia</taxon>
        <taxon>Capsulimonadales</taxon>
        <taxon>Capsulimonadaceae</taxon>
        <taxon>Capsulimonas</taxon>
    </lineage>
</organism>
<keyword evidence="7" id="KW-1185">Reference proteome</keyword>
<accession>A0A402CTS1</accession>
<evidence type="ECO:0000256" key="1">
    <source>
        <dbReference type="ARBA" id="ARBA00004651"/>
    </source>
</evidence>
<evidence type="ECO:0000256" key="3">
    <source>
        <dbReference type="ARBA" id="ARBA00022692"/>
    </source>
</evidence>
<dbReference type="KEGG" id="ccot:CCAX7_26970"/>
<gene>
    <name evidence="6" type="ORF">CCAX7_26970</name>
</gene>
<evidence type="ECO:0000313" key="6">
    <source>
        <dbReference type="EMBL" id="BDI30646.1"/>
    </source>
</evidence>
<keyword evidence="3" id="KW-0812">Transmembrane</keyword>
<keyword evidence="5" id="KW-0472">Membrane</keyword>
<dbReference type="InterPro" id="IPR011701">
    <property type="entry name" value="MFS"/>
</dbReference>
<dbReference type="InterPro" id="IPR036259">
    <property type="entry name" value="MFS_trans_sf"/>
</dbReference>
<dbReference type="Gene3D" id="1.20.1250.20">
    <property type="entry name" value="MFS general substrate transporter like domains"/>
    <property type="match status" value="1"/>
</dbReference>
<keyword evidence="2" id="KW-0813">Transport</keyword>
<dbReference type="EMBL" id="AP025739">
    <property type="protein sequence ID" value="BDI30646.1"/>
    <property type="molecule type" value="Genomic_DNA"/>
</dbReference>
<evidence type="ECO:0000313" key="7">
    <source>
        <dbReference type="Proteomes" id="UP000287394"/>
    </source>
</evidence>
<protein>
    <submittedName>
        <fullName evidence="6">MFS transporter</fullName>
    </submittedName>
</protein>
<evidence type="ECO:0000256" key="4">
    <source>
        <dbReference type="ARBA" id="ARBA00022989"/>
    </source>
</evidence>
<dbReference type="PANTHER" id="PTHR42718">
    <property type="entry name" value="MAJOR FACILITATOR SUPERFAMILY MULTIDRUG TRANSPORTER MFSC"/>
    <property type="match status" value="1"/>
</dbReference>
<dbReference type="Proteomes" id="UP000287394">
    <property type="component" value="Chromosome"/>
</dbReference>
<dbReference type="GO" id="GO:0005886">
    <property type="term" value="C:plasma membrane"/>
    <property type="evidence" value="ECO:0007669"/>
    <property type="project" value="UniProtKB-SubCell"/>
</dbReference>
<keyword evidence="4" id="KW-1133">Transmembrane helix</keyword>
<proteinExistence type="predicted"/>
<dbReference type="AlphaFoldDB" id="A0A402CTS1"/>
<sequence>MLTLGLTTGVEFLENSMLVLSSAHVQGGVGATPEEFVWVTAAYATAAILMILLQQNLTEHFGYRRYLTASLIVYAAASLGCGFAHSVITLIAWRVVQGAGAGALFTSCRILIQFTFLGPERVKALRFFMAGVFGGSTLAPLLATRLIDASTWNWIFWIIVPIILACALLVWFTVPEPESAEKAEQQIERRVRYDYWPIALFAVSIVSVEIVMQRVRFQFLTQSPHLLLLLAVAILAIVGFVTHQLRVPDPILHLTGLRNKQFLWGLLFYFIYYLLAYAFSYLFPVFCEQVLLYSVDFMGRLLFFSGVVSMAGVMVYLGVSSRLRRRKLLMCAGMLSMAAAFWMLSRLSTQIAASGLYLPLFLRSLFAAMLVLPVAGLAFKEFELDFYSHAYRLKNIIRQLCQTFAVAAMTVMLHHRAAVHRFDLAGDADPSSAAVSQRISTLSHGLIAHGLGAADAHAAALALMGKALERQILLLSCLDAFTLLAGVALLGFALMALQRQLD</sequence>
<evidence type="ECO:0000256" key="2">
    <source>
        <dbReference type="ARBA" id="ARBA00022448"/>
    </source>
</evidence>